<reference evidence="3 4" key="1">
    <citation type="submission" date="2018-03" db="EMBL/GenBank/DDBJ databases">
        <title>Genomic Encyclopedia of Archaeal and Bacterial Type Strains, Phase II (KMG-II): from individual species to whole genera.</title>
        <authorList>
            <person name="Goeker M."/>
        </authorList>
    </citation>
    <scope>NUCLEOTIDE SEQUENCE [LARGE SCALE GENOMIC DNA]</scope>
    <source>
        <strain evidence="3 4">DSM 45416</strain>
    </source>
</reference>
<proteinExistence type="predicted"/>
<dbReference type="Pfam" id="PF05656">
    <property type="entry name" value="DUF805"/>
    <property type="match status" value="1"/>
</dbReference>
<dbReference type="EMBL" id="PVTG01000015">
    <property type="protein sequence ID" value="PRY45726.1"/>
    <property type="molecule type" value="Genomic_DNA"/>
</dbReference>
<keyword evidence="2" id="KW-0472">Membrane</keyword>
<keyword evidence="2" id="KW-0812">Transmembrane</keyword>
<feature type="compositionally biased region" description="Low complexity" evidence="1">
    <location>
        <begin position="25"/>
        <end position="103"/>
    </location>
</feature>
<comment type="caution">
    <text evidence="3">The sequence shown here is derived from an EMBL/GenBank/DDBJ whole genome shotgun (WGS) entry which is preliminary data.</text>
</comment>
<evidence type="ECO:0000313" key="4">
    <source>
        <dbReference type="Proteomes" id="UP000239210"/>
    </source>
</evidence>
<evidence type="ECO:0000313" key="3">
    <source>
        <dbReference type="EMBL" id="PRY45726.1"/>
    </source>
</evidence>
<sequence length="247" mass="26978">MTGPSFEKDTPSGDQPGHDPQAPAQQYGQQQGYGQPYGQQPGYGQPYGQQQYGQQPGYGQQQYGQQPGYGQQGYGQQPYGQQPGYGQQGYGQQQYGQQQYGQQPYGGYGQPSPYGGYGTPAAQGATMTFPDAVRSVLTRYADFTGRARRAEYWWFALFSVAVVVVAAIIDALIGFPLLQIVVSLGLFIPSLAVGVRRLHDTDRSGWWLLIGLVPFGGIVLLVFYCLEGQRHPNRHGPDPKAPLGSWS</sequence>
<feature type="region of interest" description="Disordered" evidence="1">
    <location>
        <begin position="1"/>
        <end position="119"/>
    </location>
</feature>
<protein>
    <submittedName>
        <fullName evidence="3">Uncharacterized membrane protein YhaH (DUF805 family)</fullName>
    </submittedName>
</protein>
<accession>A0A2T0TJ84</accession>
<organism evidence="3 4">
    <name type="scientific">Geodermatophilus tzadiensis</name>
    <dbReference type="NCBI Taxonomy" id="1137988"/>
    <lineage>
        <taxon>Bacteria</taxon>
        <taxon>Bacillati</taxon>
        <taxon>Actinomycetota</taxon>
        <taxon>Actinomycetes</taxon>
        <taxon>Geodermatophilales</taxon>
        <taxon>Geodermatophilaceae</taxon>
        <taxon>Geodermatophilus</taxon>
    </lineage>
</organism>
<name>A0A2T0TJ84_9ACTN</name>
<feature type="compositionally biased region" description="Basic and acidic residues" evidence="1">
    <location>
        <begin position="1"/>
        <end position="11"/>
    </location>
</feature>
<feature type="transmembrane region" description="Helical" evidence="2">
    <location>
        <begin position="205"/>
        <end position="226"/>
    </location>
</feature>
<dbReference type="PANTHER" id="PTHR34980:SF2">
    <property type="entry name" value="INNER MEMBRANE PROTEIN YHAH-RELATED"/>
    <property type="match status" value="1"/>
</dbReference>
<keyword evidence="2" id="KW-1133">Transmembrane helix</keyword>
<gene>
    <name evidence="3" type="ORF">LY71_115124</name>
</gene>
<dbReference type="GO" id="GO:0005886">
    <property type="term" value="C:plasma membrane"/>
    <property type="evidence" value="ECO:0007669"/>
    <property type="project" value="TreeGrafter"/>
</dbReference>
<feature type="transmembrane region" description="Helical" evidence="2">
    <location>
        <begin position="152"/>
        <end position="173"/>
    </location>
</feature>
<dbReference type="Proteomes" id="UP000239210">
    <property type="component" value="Unassembled WGS sequence"/>
</dbReference>
<dbReference type="PANTHER" id="PTHR34980">
    <property type="entry name" value="INNER MEMBRANE PROTEIN-RELATED-RELATED"/>
    <property type="match status" value="1"/>
</dbReference>
<dbReference type="RefSeq" id="WP_245888035.1">
    <property type="nucleotide sequence ID" value="NZ_PVTG01000015.1"/>
</dbReference>
<evidence type="ECO:0000256" key="2">
    <source>
        <dbReference type="SAM" id="Phobius"/>
    </source>
</evidence>
<dbReference type="InterPro" id="IPR008523">
    <property type="entry name" value="DUF805"/>
</dbReference>
<keyword evidence="4" id="KW-1185">Reference proteome</keyword>
<evidence type="ECO:0000256" key="1">
    <source>
        <dbReference type="SAM" id="MobiDB-lite"/>
    </source>
</evidence>
<feature type="transmembrane region" description="Helical" evidence="2">
    <location>
        <begin position="180"/>
        <end position="199"/>
    </location>
</feature>
<dbReference type="AlphaFoldDB" id="A0A2T0TJ84"/>